<organism evidence="1 2">
    <name type="scientific">Shivajiella indica</name>
    <dbReference type="NCBI Taxonomy" id="872115"/>
    <lineage>
        <taxon>Bacteria</taxon>
        <taxon>Pseudomonadati</taxon>
        <taxon>Bacteroidota</taxon>
        <taxon>Cytophagia</taxon>
        <taxon>Cytophagales</taxon>
        <taxon>Cyclobacteriaceae</taxon>
        <taxon>Shivajiella</taxon>
    </lineage>
</organism>
<dbReference type="EMBL" id="JBHUIV010000020">
    <property type="protein sequence ID" value="MFD2202892.1"/>
    <property type="molecule type" value="Genomic_DNA"/>
</dbReference>
<dbReference type="PROSITE" id="PS51257">
    <property type="entry name" value="PROKAR_LIPOPROTEIN"/>
    <property type="match status" value="1"/>
</dbReference>
<gene>
    <name evidence="1" type="ORF">ACFSKV_15045</name>
</gene>
<accession>A0ABW5B9S7</accession>
<evidence type="ECO:0008006" key="3">
    <source>
        <dbReference type="Google" id="ProtNLM"/>
    </source>
</evidence>
<dbReference type="Proteomes" id="UP001597414">
    <property type="component" value="Unassembled WGS sequence"/>
</dbReference>
<sequence length="505" mass="58472">MIIRILISFFCLALFSCQKDPEPAFIGFELEIKDEEPFGNIMWFEIHSHNRIPDSDLQFFIEEQEVIPQKLATGEWEVNIVDFDPGVLSLKVCLRSNKKNIRQTNFKKAEYLLDLMVDESFLSNETKHFVILWDQNGNQFYNNEIKASGSHKVPLGNTLLRKISIGIFTKVEDFGQGLGQIFTQVPIGKTWPLKVQEALRNEFGTANLLLRNIPQHDEYWISSKGSFSHGQMLKNNHPVFLDFIPSRFFVKLHQDSKIFGKFFPQESKFAGQTLEIDLGELQELEPLQLNFNKSVIGSYSIYGFENPQNLCTQYPLAIGGLQDQIKIGISDYSAFFPFVEFQLNYQQEDALVFSRFRGEDFPSFFTVYESGISLEEVGEGKFNLDIRGEIDLLFSTWKGHDEFGVNWFVFVVQSPEENLLAAPLLANNTLSIKNLELNSLIIENSDFLEDYTEFLEFFSLGISKDYDRKARIFHSKMMPFSNFGLNIEFNKEEINRYLLFNNYHL</sequence>
<evidence type="ECO:0000313" key="1">
    <source>
        <dbReference type="EMBL" id="MFD2202892.1"/>
    </source>
</evidence>
<keyword evidence="2" id="KW-1185">Reference proteome</keyword>
<evidence type="ECO:0000313" key="2">
    <source>
        <dbReference type="Proteomes" id="UP001597414"/>
    </source>
</evidence>
<dbReference type="RefSeq" id="WP_380804494.1">
    <property type="nucleotide sequence ID" value="NZ_JBHUIV010000020.1"/>
</dbReference>
<protein>
    <recommendedName>
        <fullName evidence="3">Lipoprotein</fullName>
    </recommendedName>
</protein>
<proteinExistence type="predicted"/>
<comment type="caution">
    <text evidence="1">The sequence shown here is derived from an EMBL/GenBank/DDBJ whole genome shotgun (WGS) entry which is preliminary data.</text>
</comment>
<reference evidence="2" key="1">
    <citation type="journal article" date="2019" name="Int. J. Syst. Evol. Microbiol.">
        <title>The Global Catalogue of Microorganisms (GCM) 10K type strain sequencing project: providing services to taxonomists for standard genome sequencing and annotation.</title>
        <authorList>
            <consortium name="The Broad Institute Genomics Platform"/>
            <consortium name="The Broad Institute Genome Sequencing Center for Infectious Disease"/>
            <person name="Wu L."/>
            <person name="Ma J."/>
        </authorList>
    </citation>
    <scope>NUCLEOTIDE SEQUENCE [LARGE SCALE GENOMIC DNA]</scope>
    <source>
        <strain evidence="2">KCTC 19812</strain>
    </source>
</reference>
<name>A0ABW5B9S7_9BACT</name>